<evidence type="ECO:0000313" key="2">
    <source>
        <dbReference type="Proteomes" id="UP001066276"/>
    </source>
</evidence>
<evidence type="ECO:0000313" key="1">
    <source>
        <dbReference type="EMBL" id="KAJ1097538.1"/>
    </source>
</evidence>
<proteinExistence type="predicted"/>
<keyword evidence="2" id="KW-1185">Reference proteome</keyword>
<protein>
    <submittedName>
        <fullName evidence="1">Uncharacterized protein</fullName>
    </submittedName>
</protein>
<sequence>MSASRIEDLRSLETEDRACSSSELIVHEYYNKRGMEEELLAGTCLWRLVNVNRKCGRKGNYACMCKEGYKRCVAAMTEEYTEENCSEDRVLMVQHETAEKGREVRPKASFIIASKEVEGMVDSGSLFTIILKALWEK</sequence>
<accession>A0AAV7M2U7</accession>
<gene>
    <name evidence="1" type="ORF">NDU88_002656</name>
</gene>
<dbReference type="EMBL" id="JANPWB010000014">
    <property type="protein sequence ID" value="KAJ1097538.1"/>
    <property type="molecule type" value="Genomic_DNA"/>
</dbReference>
<name>A0AAV7M2U7_PLEWA</name>
<dbReference type="AlphaFoldDB" id="A0AAV7M2U7"/>
<dbReference type="Proteomes" id="UP001066276">
    <property type="component" value="Chromosome 10"/>
</dbReference>
<reference evidence="1" key="1">
    <citation type="journal article" date="2022" name="bioRxiv">
        <title>Sequencing and chromosome-scale assembly of the giantPleurodeles waltlgenome.</title>
        <authorList>
            <person name="Brown T."/>
            <person name="Elewa A."/>
            <person name="Iarovenko S."/>
            <person name="Subramanian E."/>
            <person name="Araus A.J."/>
            <person name="Petzold A."/>
            <person name="Susuki M."/>
            <person name="Suzuki K.-i.T."/>
            <person name="Hayashi T."/>
            <person name="Toyoda A."/>
            <person name="Oliveira C."/>
            <person name="Osipova E."/>
            <person name="Leigh N.D."/>
            <person name="Simon A."/>
            <person name="Yun M.H."/>
        </authorList>
    </citation>
    <scope>NUCLEOTIDE SEQUENCE</scope>
    <source>
        <strain evidence="1">20211129_DDA</strain>
        <tissue evidence="1">Liver</tissue>
    </source>
</reference>
<organism evidence="1 2">
    <name type="scientific">Pleurodeles waltl</name>
    <name type="common">Iberian ribbed newt</name>
    <dbReference type="NCBI Taxonomy" id="8319"/>
    <lineage>
        <taxon>Eukaryota</taxon>
        <taxon>Metazoa</taxon>
        <taxon>Chordata</taxon>
        <taxon>Craniata</taxon>
        <taxon>Vertebrata</taxon>
        <taxon>Euteleostomi</taxon>
        <taxon>Amphibia</taxon>
        <taxon>Batrachia</taxon>
        <taxon>Caudata</taxon>
        <taxon>Salamandroidea</taxon>
        <taxon>Salamandridae</taxon>
        <taxon>Pleurodelinae</taxon>
        <taxon>Pleurodeles</taxon>
    </lineage>
</organism>
<comment type="caution">
    <text evidence="1">The sequence shown here is derived from an EMBL/GenBank/DDBJ whole genome shotgun (WGS) entry which is preliminary data.</text>
</comment>